<evidence type="ECO:0000256" key="1">
    <source>
        <dbReference type="ARBA" id="ARBA00004651"/>
    </source>
</evidence>
<dbReference type="EMBL" id="LNYC01000037">
    <property type="protein sequence ID" value="KTD00152.1"/>
    <property type="molecule type" value="Genomic_DNA"/>
</dbReference>
<accession>A0A0W0TWJ5</accession>
<dbReference type="InterPro" id="IPR027417">
    <property type="entry name" value="P-loop_NTPase"/>
</dbReference>
<protein>
    <submittedName>
        <fullName evidence="5">Toxin secretion ABC transporter ATP-binding protein</fullName>
        <ecNumber evidence="5">3.6.3.43</ecNumber>
    </submittedName>
</protein>
<gene>
    <name evidence="5" type="ORF">Lgee_1064</name>
</gene>
<keyword evidence="6" id="KW-1185">Reference proteome</keyword>
<evidence type="ECO:0000313" key="6">
    <source>
        <dbReference type="Proteomes" id="UP000054785"/>
    </source>
</evidence>
<keyword evidence="3" id="KW-1133">Transmembrane helix</keyword>
<dbReference type="Pfam" id="PF00664">
    <property type="entry name" value="ABC_membrane"/>
    <property type="match status" value="1"/>
</dbReference>
<evidence type="ECO:0000313" key="5">
    <source>
        <dbReference type="EMBL" id="KTD00152.1"/>
    </source>
</evidence>
<dbReference type="InterPro" id="IPR011527">
    <property type="entry name" value="ABC1_TM_dom"/>
</dbReference>
<keyword evidence="5" id="KW-0547">Nucleotide-binding</keyword>
<evidence type="ECO:0000256" key="3">
    <source>
        <dbReference type="ARBA" id="ARBA00022989"/>
    </source>
</evidence>
<dbReference type="SUPFAM" id="SSF90123">
    <property type="entry name" value="ABC transporter transmembrane region"/>
    <property type="match status" value="1"/>
</dbReference>
<keyword evidence="5" id="KW-0378">Hydrolase</keyword>
<evidence type="ECO:0000256" key="4">
    <source>
        <dbReference type="ARBA" id="ARBA00023136"/>
    </source>
</evidence>
<proteinExistence type="predicted"/>
<dbReference type="PANTHER" id="PTHR43394:SF4">
    <property type="entry name" value="TOXIN SECRETION ABC TRANSPORTER ATP-BINDING PROTEIN"/>
    <property type="match status" value="1"/>
</dbReference>
<dbReference type="InterPro" id="IPR036640">
    <property type="entry name" value="ABC1_TM_sf"/>
</dbReference>
<dbReference type="AlphaFoldDB" id="A0A0W0TWJ5"/>
<dbReference type="PROSITE" id="PS50929">
    <property type="entry name" value="ABC_TM1F"/>
    <property type="match status" value="1"/>
</dbReference>
<dbReference type="PANTHER" id="PTHR43394">
    <property type="entry name" value="ATP-DEPENDENT PERMEASE MDL1, MITOCHONDRIAL"/>
    <property type="match status" value="1"/>
</dbReference>
<evidence type="ECO:0000256" key="2">
    <source>
        <dbReference type="ARBA" id="ARBA00022692"/>
    </source>
</evidence>
<keyword evidence="2" id="KW-0812">Transmembrane</keyword>
<name>A0A0W0TWJ5_9GAMM</name>
<dbReference type="STRING" id="45065.Lgee_1064"/>
<dbReference type="Gene3D" id="3.40.50.300">
    <property type="entry name" value="P-loop containing nucleotide triphosphate hydrolases"/>
    <property type="match status" value="1"/>
</dbReference>
<dbReference type="RefSeq" id="WP_028386938.1">
    <property type="nucleotide sequence ID" value="NZ_CAAAHN010000001.1"/>
</dbReference>
<dbReference type="GO" id="GO:0015421">
    <property type="term" value="F:ABC-type oligopeptide transporter activity"/>
    <property type="evidence" value="ECO:0007669"/>
    <property type="project" value="TreeGrafter"/>
</dbReference>
<keyword evidence="5" id="KW-0067">ATP-binding</keyword>
<dbReference type="EC" id="3.6.3.43" evidence="5"/>
<comment type="subcellular location">
    <subcellularLocation>
        <location evidence="1">Cell membrane</location>
        <topology evidence="1">Multi-pass membrane protein</topology>
    </subcellularLocation>
</comment>
<organism evidence="5 6">
    <name type="scientific">Legionella geestiana</name>
    <dbReference type="NCBI Taxonomy" id="45065"/>
    <lineage>
        <taxon>Bacteria</taxon>
        <taxon>Pseudomonadati</taxon>
        <taxon>Pseudomonadota</taxon>
        <taxon>Gammaproteobacteria</taxon>
        <taxon>Legionellales</taxon>
        <taxon>Legionellaceae</taxon>
        <taxon>Legionella</taxon>
    </lineage>
</organism>
<dbReference type="GO" id="GO:0005886">
    <property type="term" value="C:plasma membrane"/>
    <property type="evidence" value="ECO:0007669"/>
    <property type="project" value="UniProtKB-SubCell"/>
</dbReference>
<sequence length="522" mass="59205">MNAIRDVLDRATIASIVMISVLASLLTLGVPIAAQTLINLIAFGGLLQPVITLSIMMLVLMLALGALNIWQIFIVEVIQQKLMVNISLNLTRQFTHISLDTFSTHHGPELVNRYFEVVTIKKSLASLLLYGISLSLQIFFGLLLLVIYHPLFLLFDALILAGIGFIVWLPYKKAMESAKMECSEKHHVGAWLEEILINRFLFRFSHFSRFALKKTDRHLVAFLKARNLHFRQLVKHQVGFYLLSALISSILLGLGGYLVIENQLSLGQLVAAEIVLGTFIYAFKRFGVLLENYYDLRASLQKIEAVTEMPAQEVRTDFSNLFLPVKQLTIRAQTGNEGIARVQKPLFLVCDKPDIARSFSDFISGFNDTPVADVLINGNRCDFLHLSSLRHHALLLRRPEWFAGNLHDNLLLNTTNISKEFLTELLEYFGLFPRILALPEGMHTLIYDWQTVFTEEECIQLMMIRARLLEPQILIIDSMFDGFPASFIAHCLKPFETSEKTIVLALIQSQYGEHFPNRLALS</sequence>
<dbReference type="GO" id="GO:0005524">
    <property type="term" value="F:ATP binding"/>
    <property type="evidence" value="ECO:0007669"/>
    <property type="project" value="UniProtKB-KW"/>
</dbReference>
<dbReference type="Gene3D" id="1.20.1560.10">
    <property type="entry name" value="ABC transporter type 1, transmembrane domain"/>
    <property type="match status" value="1"/>
</dbReference>
<dbReference type="OrthoDB" id="311344at2"/>
<keyword evidence="4" id="KW-0472">Membrane</keyword>
<dbReference type="GO" id="GO:0016787">
    <property type="term" value="F:hydrolase activity"/>
    <property type="evidence" value="ECO:0007669"/>
    <property type="project" value="UniProtKB-KW"/>
</dbReference>
<dbReference type="PATRIC" id="fig|45065.4.peg.1138"/>
<comment type="caution">
    <text evidence="5">The sequence shown here is derived from an EMBL/GenBank/DDBJ whole genome shotgun (WGS) entry which is preliminary data.</text>
</comment>
<reference evidence="5 6" key="1">
    <citation type="submission" date="2015-11" db="EMBL/GenBank/DDBJ databases">
        <title>Genomic analysis of 38 Legionella species identifies large and diverse effector repertoires.</title>
        <authorList>
            <person name="Burstein D."/>
            <person name="Amaro F."/>
            <person name="Zusman T."/>
            <person name="Lifshitz Z."/>
            <person name="Cohen O."/>
            <person name="Gilbert J.A."/>
            <person name="Pupko T."/>
            <person name="Shuman H.A."/>
            <person name="Segal G."/>
        </authorList>
    </citation>
    <scope>NUCLEOTIDE SEQUENCE [LARGE SCALE GENOMIC DNA]</scope>
    <source>
        <strain evidence="5 6">ATCC 49504</strain>
    </source>
</reference>
<dbReference type="SUPFAM" id="SSF52540">
    <property type="entry name" value="P-loop containing nucleoside triphosphate hydrolases"/>
    <property type="match status" value="1"/>
</dbReference>
<dbReference type="InterPro" id="IPR039421">
    <property type="entry name" value="Type_1_exporter"/>
</dbReference>
<dbReference type="Proteomes" id="UP000054785">
    <property type="component" value="Unassembled WGS sequence"/>
</dbReference>